<keyword evidence="2" id="KW-1185">Reference proteome</keyword>
<name>A0ABP9H7R2_9FLAO</name>
<reference evidence="2" key="1">
    <citation type="journal article" date="2019" name="Int. J. Syst. Evol. Microbiol.">
        <title>The Global Catalogue of Microorganisms (GCM) 10K type strain sequencing project: providing services to taxonomists for standard genome sequencing and annotation.</title>
        <authorList>
            <consortium name="The Broad Institute Genomics Platform"/>
            <consortium name="The Broad Institute Genome Sequencing Center for Infectious Disease"/>
            <person name="Wu L."/>
            <person name="Ma J."/>
        </authorList>
    </citation>
    <scope>NUCLEOTIDE SEQUENCE [LARGE SCALE GENOMIC DNA]</scope>
    <source>
        <strain evidence="2">JCM 18287</strain>
    </source>
</reference>
<organism evidence="1 2">
    <name type="scientific">Algibacter aquimarinus</name>
    <dbReference type="NCBI Taxonomy" id="1136748"/>
    <lineage>
        <taxon>Bacteria</taxon>
        <taxon>Pseudomonadati</taxon>
        <taxon>Bacteroidota</taxon>
        <taxon>Flavobacteriia</taxon>
        <taxon>Flavobacteriales</taxon>
        <taxon>Flavobacteriaceae</taxon>
        <taxon>Algibacter</taxon>
    </lineage>
</organism>
<evidence type="ECO:0008006" key="3">
    <source>
        <dbReference type="Google" id="ProtNLM"/>
    </source>
</evidence>
<dbReference type="Proteomes" id="UP001501692">
    <property type="component" value="Unassembled WGS sequence"/>
</dbReference>
<gene>
    <name evidence="1" type="ORF">GCM10023315_09780</name>
</gene>
<proteinExistence type="predicted"/>
<dbReference type="EMBL" id="BAABJK010000004">
    <property type="protein sequence ID" value="GAA4963320.1"/>
    <property type="molecule type" value="Genomic_DNA"/>
</dbReference>
<comment type="caution">
    <text evidence="1">The sequence shown here is derived from an EMBL/GenBank/DDBJ whole genome shotgun (WGS) entry which is preliminary data.</text>
</comment>
<protein>
    <recommendedName>
        <fullName evidence="3">Transmembrane protein</fullName>
    </recommendedName>
</protein>
<evidence type="ECO:0000313" key="1">
    <source>
        <dbReference type="EMBL" id="GAA4963320.1"/>
    </source>
</evidence>
<evidence type="ECO:0000313" key="2">
    <source>
        <dbReference type="Proteomes" id="UP001501692"/>
    </source>
</evidence>
<sequence>MSFFKNINKIFLYLLVIINLCISFEYLTSQNSKTNDNNVELILTAQQLTNDSIHFDQFTHFFSSCEPKSFYKKTLKFKHQISNQNLLLQQRFCTQKHIALNFKADFLQITINEISIQKSHCI</sequence>
<accession>A0ABP9H7R2</accession>